<reference evidence="2 3" key="1">
    <citation type="submission" date="2015-01" db="EMBL/GenBank/DDBJ databases">
        <title>Comparative genomics of the lactic acid bacteria isolated from the honey bee gut.</title>
        <authorList>
            <person name="Ellegaard K.M."/>
            <person name="Tamarit D."/>
            <person name="Javelind E."/>
            <person name="Olofsson T."/>
            <person name="Andersson S.G."/>
            <person name="Vasquez A."/>
        </authorList>
    </citation>
    <scope>NUCLEOTIDE SEQUENCE [LARGE SCALE GENOMIC DNA]</scope>
    <source>
        <strain evidence="2 3">Bin4</strain>
    </source>
</reference>
<dbReference type="GO" id="GO:0003723">
    <property type="term" value="F:RNA binding"/>
    <property type="evidence" value="ECO:0007669"/>
    <property type="project" value="UniProtKB-KW"/>
</dbReference>
<keyword evidence="1" id="KW-0694">RNA-binding</keyword>
<dbReference type="PATRIC" id="fig|1218492.5.peg.114"/>
<organism evidence="2 3">
    <name type="scientific">Bombilactobacillus mellifer</name>
    <dbReference type="NCBI Taxonomy" id="1218492"/>
    <lineage>
        <taxon>Bacteria</taxon>
        <taxon>Bacillati</taxon>
        <taxon>Bacillota</taxon>
        <taxon>Bacilli</taxon>
        <taxon>Lactobacillales</taxon>
        <taxon>Lactobacillaceae</taxon>
        <taxon>Bombilactobacillus</taxon>
    </lineage>
</organism>
<dbReference type="InterPro" id="IPR014330">
    <property type="entry name" value="RNA-bd_S4-rel_YaaA"/>
</dbReference>
<evidence type="ECO:0000313" key="3">
    <source>
        <dbReference type="Proteomes" id="UP000033558"/>
    </source>
</evidence>
<sequence>MRLMEQTIKLRREYITLTQALKEAGCIGTGGQAKWFLQEHPVKVNGQLEQRRGKKLHAGDRVTVTAELSLNISS</sequence>
<dbReference type="InterPro" id="IPR036986">
    <property type="entry name" value="S4_RNA-bd_sf"/>
</dbReference>
<dbReference type="Gene3D" id="3.10.290.10">
    <property type="entry name" value="RNA-binding S4 domain"/>
    <property type="match status" value="1"/>
</dbReference>
<dbReference type="AlphaFoldDB" id="A0A0F4LYD2"/>
<evidence type="ECO:0000313" key="2">
    <source>
        <dbReference type="EMBL" id="KJY63324.1"/>
    </source>
</evidence>
<dbReference type="PROSITE" id="PS50889">
    <property type="entry name" value="S4"/>
    <property type="match status" value="1"/>
</dbReference>
<dbReference type="EMBL" id="JXJQ01000001">
    <property type="protein sequence ID" value="KJY63324.1"/>
    <property type="molecule type" value="Genomic_DNA"/>
</dbReference>
<comment type="caution">
    <text evidence="2">The sequence shown here is derived from an EMBL/GenBank/DDBJ whole genome shotgun (WGS) entry which is preliminary data.</text>
</comment>
<dbReference type="STRING" id="1218492.JG30_00030"/>
<proteinExistence type="predicted"/>
<dbReference type="CDD" id="cd00165">
    <property type="entry name" value="S4"/>
    <property type="match status" value="1"/>
</dbReference>
<evidence type="ECO:0000256" key="1">
    <source>
        <dbReference type="PROSITE-ProRule" id="PRU00182"/>
    </source>
</evidence>
<dbReference type="SUPFAM" id="SSF55174">
    <property type="entry name" value="Alpha-L RNA-binding motif"/>
    <property type="match status" value="1"/>
</dbReference>
<gene>
    <name evidence="2" type="ORF">JG30_00030</name>
</gene>
<dbReference type="Proteomes" id="UP000033558">
    <property type="component" value="Unassembled WGS sequence"/>
</dbReference>
<accession>A0A0F4LYD2</accession>
<name>A0A0F4LYD2_9LACO</name>
<keyword evidence="3" id="KW-1185">Reference proteome</keyword>
<dbReference type="HOGENOM" id="CLU_127162_2_2_9"/>
<dbReference type="NCBIfam" id="TIGR02988">
    <property type="entry name" value="YaaA_near_RecF"/>
    <property type="match status" value="1"/>
</dbReference>
<protein>
    <submittedName>
        <fullName evidence="2">Uncharacterized protein</fullName>
    </submittedName>
</protein>
<dbReference type="Pfam" id="PF13275">
    <property type="entry name" value="S4_2"/>
    <property type="match status" value="1"/>
</dbReference>